<reference evidence="2 3" key="1">
    <citation type="submission" date="2024-03" db="EMBL/GenBank/DDBJ databases">
        <title>Novel species of the genus Variovorax.</title>
        <authorList>
            <person name="Liu Q."/>
            <person name="Xin Y.-H."/>
        </authorList>
    </citation>
    <scope>NUCLEOTIDE SEQUENCE [LARGE SCALE GENOMIC DNA]</scope>
    <source>
        <strain evidence="2 3">KACC 18901</strain>
    </source>
</reference>
<evidence type="ECO:0000313" key="2">
    <source>
        <dbReference type="EMBL" id="MEJ8854801.1"/>
    </source>
</evidence>
<feature type="chain" id="PRO_5046906697" evidence="1">
    <location>
        <begin position="23"/>
        <end position="266"/>
    </location>
</feature>
<evidence type="ECO:0000313" key="3">
    <source>
        <dbReference type="Proteomes" id="UP001367030"/>
    </source>
</evidence>
<dbReference type="InterPro" id="IPR029058">
    <property type="entry name" value="AB_hydrolase_fold"/>
</dbReference>
<protein>
    <submittedName>
        <fullName evidence="2">Alpha/beta hydrolase</fullName>
    </submittedName>
</protein>
<dbReference type="SUPFAM" id="SSF53474">
    <property type="entry name" value="alpha/beta-Hydrolases"/>
    <property type="match status" value="1"/>
</dbReference>
<dbReference type="EMBL" id="JBBKZS010000003">
    <property type="protein sequence ID" value="MEJ8854801.1"/>
    <property type="molecule type" value="Genomic_DNA"/>
</dbReference>
<dbReference type="RefSeq" id="WP_340334892.1">
    <property type="nucleotide sequence ID" value="NZ_JBBKZS010000003.1"/>
</dbReference>
<keyword evidence="2" id="KW-0378">Hydrolase</keyword>
<accession>A0ABU8X4S7</accession>
<gene>
    <name evidence="2" type="ORF">WKW79_09500</name>
</gene>
<organism evidence="2 3">
    <name type="scientific">Variovorax robiniae</name>
    <dbReference type="NCBI Taxonomy" id="1836199"/>
    <lineage>
        <taxon>Bacteria</taxon>
        <taxon>Pseudomonadati</taxon>
        <taxon>Pseudomonadota</taxon>
        <taxon>Betaproteobacteria</taxon>
        <taxon>Burkholderiales</taxon>
        <taxon>Comamonadaceae</taxon>
        <taxon>Variovorax</taxon>
    </lineage>
</organism>
<keyword evidence="1" id="KW-0732">Signal</keyword>
<proteinExistence type="predicted"/>
<name>A0ABU8X4S7_9BURK</name>
<dbReference type="Gene3D" id="3.40.50.1820">
    <property type="entry name" value="alpha/beta hydrolase"/>
    <property type="match status" value="1"/>
</dbReference>
<sequence length="266" mass="27600">MRMLRYVLMSLLMALLCAQAIARQSVVDIPTRPGVTERALCVEPDVGAPRAAAVLLPGGHGSLKLYPNGSIGWGDLGFLVRTREQFAAQGIAVLVLDAPSDKRSGLGGFRDTAEHATDIGAAIAWLREHAGVPVWLVGHSRGTESAASATLRLGAPPAGPDGLVLASSILADSSLVSGKAVTHYAIEQVKVPVLVLHHEADPCSVTPPGELPSLADKLPKDARTKVVRLSGGRQVGDACGHDGLHGFGGLDALAVKTIADFMLEAP</sequence>
<comment type="caution">
    <text evidence="2">The sequence shown here is derived from an EMBL/GenBank/DDBJ whole genome shotgun (WGS) entry which is preliminary data.</text>
</comment>
<dbReference type="Proteomes" id="UP001367030">
    <property type="component" value="Unassembled WGS sequence"/>
</dbReference>
<evidence type="ECO:0000256" key="1">
    <source>
        <dbReference type="SAM" id="SignalP"/>
    </source>
</evidence>
<keyword evidence="3" id="KW-1185">Reference proteome</keyword>
<feature type="signal peptide" evidence="1">
    <location>
        <begin position="1"/>
        <end position="22"/>
    </location>
</feature>
<dbReference type="GO" id="GO:0016787">
    <property type="term" value="F:hydrolase activity"/>
    <property type="evidence" value="ECO:0007669"/>
    <property type="project" value="UniProtKB-KW"/>
</dbReference>